<comment type="caution">
    <text evidence="1">The sequence shown here is derived from an EMBL/GenBank/DDBJ whole genome shotgun (WGS) entry which is preliminary data.</text>
</comment>
<dbReference type="OrthoDB" id="1433389at2"/>
<gene>
    <name evidence="1" type="ORF">DFR41_104226</name>
</gene>
<sequence>MGALLQLLPFITQIFDKVLPDKTAADAAKLRLVELAQQGDLEQLKADVAMATAQTEVNRIEAASTRLFVAGWRPFVGWTCGLAVAFKYIGGPALFMLCQAIGHPVTLPEIDTAELWPLLLGMLGLGSLRTVEKVKKAA</sequence>
<protein>
    <submittedName>
        <fullName evidence="1">Holin (3TMs family)</fullName>
    </submittedName>
</protein>
<keyword evidence="2" id="KW-1185">Reference proteome</keyword>
<reference evidence="1 2" key="1">
    <citation type="submission" date="2018-07" db="EMBL/GenBank/DDBJ databases">
        <title>Genomic Encyclopedia of Type Strains, Phase IV (KMG-IV): sequencing the most valuable type-strain genomes for metagenomic binning, comparative biology and taxonomic classification.</title>
        <authorList>
            <person name="Goeker M."/>
        </authorList>
    </citation>
    <scope>NUCLEOTIDE SEQUENCE [LARGE SCALE GENOMIC DNA]</scope>
    <source>
        <strain evidence="1 2">DSM 21352</strain>
    </source>
</reference>
<proteinExistence type="predicted"/>
<dbReference type="Proteomes" id="UP000255265">
    <property type="component" value="Unassembled WGS sequence"/>
</dbReference>
<dbReference type="RefSeq" id="WP_114803007.1">
    <property type="nucleotide sequence ID" value="NZ_QQAV01000004.1"/>
</dbReference>
<accession>A0A370FG33</accession>
<dbReference type="AlphaFoldDB" id="A0A370FG33"/>
<organism evidence="1 2">
    <name type="scientific">Pseudacidovorax intermedius</name>
    <dbReference type="NCBI Taxonomy" id="433924"/>
    <lineage>
        <taxon>Bacteria</taxon>
        <taxon>Pseudomonadati</taxon>
        <taxon>Pseudomonadota</taxon>
        <taxon>Betaproteobacteria</taxon>
        <taxon>Burkholderiales</taxon>
        <taxon>Comamonadaceae</taxon>
        <taxon>Pseudacidovorax</taxon>
    </lineage>
</organism>
<evidence type="ECO:0000313" key="1">
    <source>
        <dbReference type="EMBL" id="RDI25170.1"/>
    </source>
</evidence>
<dbReference type="InterPro" id="IPR021497">
    <property type="entry name" value="GTA_holin_3TM"/>
</dbReference>
<name>A0A370FG33_9BURK</name>
<dbReference type="Pfam" id="PF11351">
    <property type="entry name" value="GTA_holin_3TM"/>
    <property type="match status" value="1"/>
</dbReference>
<evidence type="ECO:0000313" key="2">
    <source>
        <dbReference type="Proteomes" id="UP000255265"/>
    </source>
</evidence>
<dbReference type="EMBL" id="QQAV01000004">
    <property type="protein sequence ID" value="RDI25170.1"/>
    <property type="molecule type" value="Genomic_DNA"/>
</dbReference>